<evidence type="ECO:0000313" key="1">
    <source>
        <dbReference type="EMBL" id="PXF45718.1"/>
    </source>
</evidence>
<dbReference type="OrthoDB" id="10406005at2759"/>
<name>A0A2V3IUA0_9FLOR</name>
<dbReference type="AlphaFoldDB" id="A0A2V3IUA0"/>
<evidence type="ECO:0008006" key="3">
    <source>
        <dbReference type="Google" id="ProtNLM"/>
    </source>
</evidence>
<dbReference type="EMBL" id="NBIV01000054">
    <property type="protein sequence ID" value="PXF45718.1"/>
    <property type="molecule type" value="Genomic_DNA"/>
</dbReference>
<protein>
    <recommendedName>
        <fullName evidence="3">F-box domain-containing protein</fullName>
    </recommendedName>
</protein>
<proteinExistence type="predicted"/>
<reference evidence="1 2" key="1">
    <citation type="journal article" date="2018" name="Mol. Biol. Evol.">
        <title>Analysis of the draft genome of the red seaweed Gracilariopsis chorda provides insights into genome size evolution in Rhodophyta.</title>
        <authorList>
            <person name="Lee J."/>
            <person name="Yang E.C."/>
            <person name="Graf L."/>
            <person name="Yang J.H."/>
            <person name="Qiu H."/>
            <person name="Zel Zion U."/>
            <person name="Chan C.X."/>
            <person name="Stephens T.G."/>
            <person name="Weber A.P.M."/>
            <person name="Boo G.H."/>
            <person name="Boo S.M."/>
            <person name="Kim K.M."/>
            <person name="Shin Y."/>
            <person name="Jung M."/>
            <person name="Lee S.J."/>
            <person name="Yim H.S."/>
            <person name="Lee J.H."/>
            <person name="Bhattacharya D."/>
            <person name="Yoon H.S."/>
        </authorList>
    </citation>
    <scope>NUCLEOTIDE SEQUENCE [LARGE SCALE GENOMIC DNA]</scope>
    <source>
        <strain evidence="1 2">SKKU-2015</strain>
        <tissue evidence="1">Whole body</tissue>
    </source>
</reference>
<evidence type="ECO:0000313" key="2">
    <source>
        <dbReference type="Proteomes" id="UP000247409"/>
    </source>
</evidence>
<accession>A0A2V3IUA0</accession>
<sequence length="499" mass="56101">MALSLHFRDLSVDAQQQVARHLAPRDRFALAQTSRTLFRTVWPNDIRQQLTAFHAFETRLDIALQPHLPSKRRLVPSRSHQTHLTLAVSSDASLIAVLPYDNYLRLIHVPTRDTVAQLAVEAHAPELWDIVRARRAPAPRHGALVYAQSAALDVPPALTFVNQHLLLCSPRQVHVLSVPSLSCEARLMSRDMNDALPHVVDTPVVAACAALSPDANLLACVLYAHQPAVAYLSLWRIVRSQQTPQLLGVQPVAPVRARNWSTLGWARCNFSPNGNYLIVIANTAEHSVRMSRVGDQFHRINLCRFALSLFDMQPFYHTSQPALTPCRQLDEWLQLSEHHAAQLSQLVLRLVQNLSLYPDLQPTTVQLRSRGMVFNCIHSCPAEATYKALSFSDRSVHPWFVTKQPQCSLHFSACGDRVVAANLPQNNFVRRFERGSTSVEMLPYRKGRLYAFKRMPWRSAFAAVSSFSTNGTWLIGGCLLDNDACCVSVRNITIDEYYS</sequence>
<organism evidence="1 2">
    <name type="scientific">Gracilariopsis chorda</name>
    <dbReference type="NCBI Taxonomy" id="448386"/>
    <lineage>
        <taxon>Eukaryota</taxon>
        <taxon>Rhodophyta</taxon>
        <taxon>Florideophyceae</taxon>
        <taxon>Rhodymeniophycidae</taxon>
        <taxon>Gracilariales</taxon>
        <taxon>Gracilariaceae</taxon>
        <taxon>Gracilariopsis</taxon>
    </lineage>
</organism>
<keyword evidence="2" id="KW-1185">Reference proteome</keyword>
<gene>
    <name evidence="1" type="ORF">BWQ96_04486</name>
</gene>
<dbReference type="Proteomes" id="UP000247409">
    <property type="component" value="Unassembled WGS sequence"/>
</dbReference>
<comment type="caution">
    <text evidence="1">The sequence shown here is derived from an EMBL/GenBank/DDBJ whole genome shotgun (WGS) entry which is preliminary data.</text>
</comment>
<dbReference type="SUPFAM" id="SSF82171">
    <property type="entry name" value="DPP6 N-terminal domain-like"/>
    <property type="match status" value="1"/>
</dbReference>